<name>A0A2I7RWG6_9CAUD</name>
<dbReference type="EMBL" id="MG592610">
    <property type="protein sequence ID" value="AUR97993.1"/>
    <property type="molecule type" value="Genomic_DNA"/>
</dbReference>
<keyword evidence="2" id="KW-1185">Reference proteome</keyword>
<sequence>MSRLSTVMKYPTPIEFLCTPSTLKGLNLDADVFKPMCMRIIQDSGEAACFRCIYYEDNLKELVKEVLNHE</sequence>
<evidence type="ECO:0000313" key="2">
    <source>
        <dbReference type="Proteomes" id="UP000272163"/>
    </source>
</evidence>
<protein>
    <submittedName>
        <fullName evidence="1">Uncharacterized protein</fullName>
    </submittedName>
</protein>
<accession>A0A2I7RWG6</accession>
<dbReference type="Proteomes" id="UP000272163">
    <property type="component" value="Segment"/>
</dbReference>
<organism evidence="1 2">
    <name type="scientific">Vibrio phage 1.245.O._10N.261.54.C7</name>
    <dbReference type="NCBI Taxonomy" id="1881236"/>
    <lineage>
        <taxon>Viruses</taxon>
        <taxon>Duplodnaviria</taxon>
        <taxon>Heunggongvirae</taxon>
        <taxon>Uroviricota</taxon>
        <taxon>Caudoviricetes</taxon>
        <taxon>Schitoviridae</taxon>
        <taxon>Pariacacavirus</taxon>
        <taxon>Pariacacavirus 1245O</taxon>
    </lineage>
</organism>
<gene>
    <name evidence="1" type="ORF">NVP1245O_80</name>
</gene>
<evidence type="ECO:0000313" key="1">
    <source>
        <dbReference type="EMBL" id="AUR97993.1"/>
    </source>
</evidence>
<proteinExistence type="predicted"/>
<reference evidence="1 2" key="1">
    <citation type="submission" date="2017-11" db="EMBL/GenBank/DDBJ databases">
        <title>A major lineage of nontailed dsDNA viruses as unrecognized killers of marine bacteria.</title>
        <authorList>
            <person name="Kauffman K.M."/>
            <person name="Hussain F.A."/>
            <person name="Yang J."/>
            <person name="Arevalo P."/>
            <person name="Brown J.M."/>
            <person name="Chang W.K."/>
            <person name="VanInsberghe D."/>
            <person name="Elsherbini J."/>
            <person name="Cutler M.B."/>
            <person name="Kelly L."/>
            <person name="Polz M.F."/>
        </authorList>
    </citation>
    <scope>NUCLEOTIDE SEQUENCE [LARGE SCALE GENOMIC DNA]</scope>
</reference>